<reference evidence="1" key="1">
    <citation type="journal article" date="2015" name="Nature">
        <title>Complex archaea that bridge the gap between prokaryotes and eukaryotes.</title>
        <authorList>
            <person name="Spang A."/>
            <person name="Saw J.H."/>
            <person name="Jorgensen S.L."/>
            <person name="Zaremba-Niedzwiedzka K."/>
            <person name="Martijn J."/>
            <person name="Lind A.E."/>
            <person name="van Eijk R."/>
            <person name="Schleper C."/>
            <person name="Guy L."/>
            <person name="Ettema T.J."/>
        </authorList>
    </citation>
    <scope>NUCLEOTIDE SEQUENCE</scope>
</reference>
<gene>
    <name evidence="1" type="ORF">LCGC14_1206010</name>
</gene>
<organism evidence="1">
    <name type="scientific">marine sediment metagenome</name>
    <dbReference type="NCBI Taxonomy" id="412755"/>
    <lineage>
        <taxon>unclassified sequences</taxon>
        <taxon>metagenomes</taxon>
        <taxon>ecological metagenomes</taxon>
    </lineage>
</organism>
<name>A0A0F9NXQ0_9ZZZZ</name>
<sequence length="76" mass="8714">MVKPRNNSVRMGSLDTENHFKHHTNGLFDHRGMEEAMDYLRSGGKNKYASVDQLKGFSLKPSDAQKLNNLFTIILY</sequence>
<protein>
    <submittedName>
        <fullName evidence="1">Uncharacterized protein</fullName>
    </submittedName>
</protein>
<comment type="caution">
    <text evidence="1">The sequence shown here is derived from an EMBL/GenBank/DDBJ whole genome shotgun (WGS) entry which is preliminary data.</text>
</comment>
<dbReference type="EMBL" id="LAZR01006234">
    <property type="protein sequence ID" value="KKM93670.1"/>
    <property type="molecule type" value="Genomic_DNA"/>
</dbReference>
<proteinExistence type="predicted"/>
<evidence type="ECO:0000313" key="1">
    <source>
        <dbReference type="EMBL" id="KKM93670.1"/>
    </source>
</evidence>
<dbReference type="AlphaFoldDB" id="A0A0F9NXQ0"/>
<accession>A0A0F9NXQ0</accession>